<dbReference type="OrthoDB" id="5387214at2759"/>
<sequence>MAHNIEKPAVETDVREIENESLRSPTLRPSPVREPSALLHTKASDDSLASNNLSRCTTTKDDETGQENPFSAFYCHPTTRCSFEQQRSESKLVLAHYDLEAQPSLPPSPERQPKECTMWPGRQTIKDRAKLEKKKREFRLFRKLSKKQIIWIKVVIALFIIALAVGLGLGISKAVGGGIWKSGS</sequence>
<dbReference type="AlphaFoldDB" id="A0A165IE49"/>
<evidence type="ECO:0000256" key="2">
    <source>
        <dbReference type="SAM" id="Phobius"/>
    </source>
</evidence>
<proteinExistence type="predicted"/>
<accession>A0A165IE49</accession>
<protein>
    <submittedName>
        <fullName evidence="3">Uncharacterized protein</fullName>
    </submittedName>
</protein>
<dbReference type="GeneID" id="28894016"/>
<keyword evidence="2" id="KW-0472">Membrane</keyword>
<reference evidence="3 4" key="1">
    <citation type="journal article" date="2016" name="Fungal Biol.">
        <title>The genome of Xylona heveae provides a window into fungal endophytism.</title>
        <authorList>
            <person name="Gazis R."/>
            <person name="Kuo A."/>
            <person name="Riley R."/>
            <person name="LaButti K."/>
            <person name="Lipzen A."/>
            <person name="Lin J."/>
            <person name="Amirebrahimi M."/>
            <person name="Hesse C.N."/>
            <person name="Spatafora J.W."/>
            <person name="Henrissat B."/>
            <person name="Hainaut M."/>
            <person name="Grigoriev I.V."/>
            <person name="Hibbett D.S."/>
        </authorList>
    </citation>
    <scope>NUCLEOTIDE SEQUENCE [LARGE SCALE GENOMIC DNA]</scope>
    <source>
        <strain evidence="3 4">TC161</strain>
    </source>
</reference>
<evidence type="ECO:0000313" key="3">
    <source>
        <dbReference type="EMBL" id="KZF24765.1"/>
    </source>
</evidence>
<dbReference type="Proteomes" id="UP000076632">
    <property type="component" value="Unassembled WGS sequence"/>
</dbReference>
<feature type="transmembrane region" description="Helical" evidence="2">
    <location>
        <begin position="149"/>
        <end position="171"/>
    </location>
</feature>
<feature type="compositionally biased region" description="Polar residues" evidence="1">
    <location>
        <begin position="47"/>
        <end position="57"/>
    </location>
</feature>
<dbReference type="RefSeq" id="XP_018190320.1">
    <property type="nucleotide sequence ID" value="XM_018328879.1"/>
</dbReference>
<organism evidence="3 4">
    <name type="scientific">Xylona heveae (strain CBS 132557 / TC161)</name>
    <dbReference type="NCBI Taxonomy" id="1328760"/>
    <lineage>
        <taxon>Eukaryota</taxon>
        <taxon>Fungi</taxon>
        <taxon>Dikarya</taxon>
        <taxon>Ascomycota</taxon>
        <taxon>Pezizomycotina</taxon>
        <taxon>Xylonomycetes</taxon>
        <taxon>Xylonales</taxon>
        <taxon>Xylonaceae</taxon>
        <taxon>Xylona</taxon>
    </lineage>
</organism>
<name>A0A165IE49_XYLHT</name>
<gene>
    <name evidence="3" type="ORF">L228DRAFT_103777</name>
</gene>
<dbReference type="EMBL" id="KV407456">
    <property type="protein sequence ID" value="KZF24765.1"/>
    <property type="molecule type" value="Genomic_DNA"/>
</dbReference>
<keyword evidence="4" id="KW-1185">Reference proteome</keyword>
<dbReference type="InParanoid" id="A0A165IE49"/>
<evidence type="ECO:0000256" key="1">
    <source>
        <dbReference type="SAM" id="MobiDB-lite"/>
    </source>
</evidence>
<keyword evidence="2" id="KW-1133">Transmembrane helix</keyword>
<keyword evidence="2" id="KW-0812">Transmembrane</keyword>
<feature type="compositionally biased region" description="Basic and acidic residues" evidence="1">
    <location>
        <begin position="1"/>
        <end position="21"/>
    </location>
</feature>
<dbReference type="OMA" id="KRGCAFF"/>
<feature type="region of interest" description="Disordered" evidence="1">
    <location>
        <begin position="1"/>
        <end position="64"/>
    </location>
</feature>
<evidence type="ECO:0000313" key="4">
    <source>
        <dbReference type="Proteomes" id="UP000076632"/>
    </source>
</evidence>